<dbReference type="EMBL" id="UOFA01000292">
    <property type="protein sequence ID" value="VAW46568.1"/>
    <property type="molecule type" value="Genomic_DNA"/>
</dbReference>
<sequence>MSQKRQHLNAIGFDVDYLEVLDDRLLAAASLGEIRLIDNIPIDNLPSESQGVTK</sequence>
<dbReference type="InterPro" id="IPR042176">
    <property type="entry name" value="Pantoate_ligase_C"/>
</dbReference>
<proteinExistence type="predicted"/>
<dbReference type="AlphaFoldDB" id="A0A3B0VSB0"/>
<accession>A0A3B0VSB0</accession>
<protein>
    <submittedName>
        <fullName evidence="1">Uncharacterized protein</fullName>
    </submittedName>
</protein>
<dbReference type="Gene3D" id="3.30.1300.10">
    <property type="entry name" value="Pantoate-beta-alanine ligase, C-terminal domain"/>
    <property type="match status" value="1"/>
</dbReference>
<gene>
    <name evidence="1" type="ORF">MNBD_GAMMA02-1687</name>
</gene>
<organism evidence="1">
    <name type="scientific">hydrothermal vent metagenome</name>
    <dbReference type="NCBI Taxonomy" id="652676"/>
    <lineage>
        <taxon>unclassified sequences</taxon>
        <taxon>metagenomes</taxon>
        <taxon>ecological metagenomes</taxon>
    </lineage>
</organism>
<name>A0A3B0VSB0_9ZZZZ</name>
<evidence type="ECO:0000313" key="1">
    <source>
        <dbReference type="EMBL" id="VAW46568.1"/>
    </source>
</evidence>
<reference evidence="1" key="1">
    <citation type="submission" date="2018-06" db="EMBL/GenBank/DDBJ databases">
        <authorList>
            <person name="Zhirakovskaya E."/>
        </authorList>
    </citation>
    <scope>NUCLEOTIDE SEQUENCE</scope>
</reference>